<keyword evidence="7" id="KW-1133">Transmembrane helix</keyword>
<dbReference type="PANTHER" id="PTHR11640">
    <property type="entry name" value="NEPHRIN"/>
    <property type="match status" value="1"/>
</dbReference>
<evidence type="ECO:0000256" key="5">
    <source>
        <dbReference type="ARBA" id="ARBA00023319"/>
    </source>
</evidence>
<dbReference type="SUPFAM" id="SSF48726">
    <property type="entry name" value="Immunoglobulin"/>
    <property type="match status" value="4"/>
</dbReference>
<feature type="domain" description="Ig-like" evidence="8">
    <location>
        <begin position="210"/>
        <end position="294"/>
    </location>
</feature>
<evidence type="ECO:0000256" key="2">
    <source>
        <dbReference type="ARBA" id="ARBA00023136"/>
    </source>
</evidence>
<dbReference type="InterPro" id="IPR051275">
    <property type="entry name" value="Cell_adhesion_signaling"/>
</dbReference>
<evidence type="ECO:0000256" key="6">
    <source>
        <dbReference type="SAM" id="MobiDB-lite"/>
    </source>
</evidence>
<dbReference type="InterPro" id="IPR007110">
    <property type="entry name" value="Ig-like_dom"/>
</dbReference>
<dbReference type="InterPro" id="IPR013162">
    <property type="entry name" value="CD80_C2-set"/>
</dbReference>
<dbReference type="PROSITE" id="PS50835">
    <property type="entry name" value="IG_LIKE"/>
    <property type="match status" value="2"/>
</dbReference>
<name>A0ABY7EAC7_MYAAR</name>
<dbReference type="Gene3D" id="2.60.40.10">
    <property type="entry name" value="Immunoglobulins"/>
    <property type="match status" value="3"/>
</dbReference>
<gene>
    <name evidence="9" type="ORF">MAR_021126</name>
</gene>
<keyword evidence="7" id="KW-0812">Transmembrane</keyword>
<evidence type="ECO:0000313" key="10">
    <source>
        <dbReference type="Proteomes" id="UP001164746"/>
    </source>
</evidence>
<dbReference type="InterPro" id="IPR013783">
    <property type="entry name" value="Ig-like_fold"/>
</dbReference>
<evidence type="ECO:0000259" key="8">
    <source>
        <dbReference type="PROSITE" id="PS50835"/>
    </source>
</evidence>
<feature type="compositionally biased region" description="Polar residues" evidence="6">
    <location>
        <begin position="742"/>
        <end position="764"/>
    </location>
</feature>
<feature type="region of interest" description="Disordered" evidence="6">
    <location>
        <begin position="739"/>
        <end position="764"/>
    </location>
</feature>
<evidence type="ECO:0000256" key="4">
    <source>
        <dbReference type="ARBA" id="ARBA00023180"/>
    </source>
</evidence>
<dbReference type="EMBL" id="CP111016">
    <property type="protein sequence ID" value="WAR05757.1"/>
    <property type="molecule type" value="Genomic_DNA"/>
</dbReference>
<keyword evidence="2 7" id="KW-0472">Membrane</keyword>
<evidence type="ECO:0000256" key="3">
    <source>
        <dbReference type="ARBA" id="ARBA00023157"/>
    </source>
</evidence>
<comment type="subcellular location">
    <subcellularLocation>
        <location evidence="1">Membrane</location>
        <topology evidence="1">Single-pass type I membrane protein</topology>
    </subcellularLocation>
</comment>
<keyword evidence="5" id="KW-0393">Immunoglobulin domain</keyword>
<dbReference type="InterPro" id="IPR003599">
    <property type="entry name" value="Ig_sub"/>
</dbReference>
<evidence type="ECO:0000256" key="7">
    <source>
        <dbReference type="SAM" id="Phobius"/>
    </source>
</evidence>
<evidence type="ECO:0000256" key="1">
    <source>
        <dbReference type="ARBA" id="ARBA00004479"/>
    </source>
</evidence>
<accession>A0ABY7EAC7</accession>
<dbReference type="Pfam" id="PF13927">
    <property type="entry name" value="Ig_3"/>
    <property type="match status" value="1"/>
</dbReference>
<feature type="region of interest" description="Disordered" evidence="6">
    <location>
        <begin position="379"/>
        <end position="402"/>
    </location>
</feature>
<keyword evidence="4" id="KW-0325">Glycoprotein</keyword>
<dbReference type="InterPro" id="IPR036179">
    <property type="entry name" value="Ig-like_dom_sf"/>
</dbReference>
<dbReference type="SMART" id="SM00409">
    <property type="entry name" value="IG"/>
    <property type="match status" value="3"/>
</dbReference>
<feature type="transmembrane region" description="Helical" evidence="7">
    <location>
        <begin position="649"/>
        <end position="674"/>
    </location>
</feature>
<keyword evidence="3" id="KW-1015">Disulfide bond</keyword>
<dbReference type="Proteomes" id="UP001164746">
    <property type="component" value="Chromosome 5"/>
</dbReference>
<feature type="domain" description="Ig-like" evidence="8">
    <location>
        <begin position="38"/>
        <end position="125"/>
    </location>
</feature>
<sequence>MMLKRFFLIVFTVIKIYCTTGALLLTSDKQYAQLQGDITLTCNTSDNARFIEFKWNDNYVGRCGIFACETTHARKFIVNKNTEPVGYNIFTVTVKGFEVSDEGFYTCDNTDLSQVSGIQITYAVNITSVTLTPNTDPISVIENVPRLFRCVTSTCRPAASVTWYLGTTQLISGIESSTSNDVTTSTLNYTSQKKHQDMRIHCRGSNGGKPVCRLDGSALSSTVAVREGWEFRLNCTSDGNPSPSVSWTHPGDGQASPLFISGIQRTHKGLFRIQARNFLVPSNQKAVNLTKDINVTVDVQYPPDPPSCRVGSTAILSDIVSAIRGNTITINCSCDSNPPSRYSWSVTRVSTPTFGQSLDLLIRNTTTITLTMENSMQFTNGSTEQGRHPPSSPTFYNGGTTGPRITGNSLSVIRGKSVTVACVSIGKPAASYSSWNGASQLWTFTANSDTSRTCVASNTLNPTGYNDESKSVSGTLNIKVMYGASITDFAITNLEGNDDLVLVEDSNPGSYIEILKDGRSLKHKSNAQNLTLVIGESSPRASTDSPSVYHVTSVTDVPASLTFNLVAYPRPDTSDFKWEKQDMTGNVWEVLHNTQNVEIVVSVDKLQTSLFLTSVQEVDFGYYRVNVSNEVGRTSEVFHLQLQESSPSAGAVIGGAVGGSVGALASIVVIVVFLRRKYRVNCIIVRKSDVPSGKSVSSAENAEPNAAQTYEDISMTTATLGYDNMEPIDSTIRRCTRRRMSQVHSPMLTSKVSGKSTPFRTTLL</sequence>
<proteinExistence type="predicted"/>
<reference evidence="9" key="1">
    <citation type="submission" date="2022-11" db="EMBL/GenBank/DDBJ databases">
        <title>Centuries of genome instability and evolution in soft-shell clam transmissible cancer (bioRxiv).</title>
        <authorList>
            <person name="Hart S.F.M."/>
            <person name="Yonemitsu M.A."/>
            <person name="Giersch R.M."/>
            <person name="Beal B.F."/>
            <person name="Arriagada G."/>
            <person name="Davis B.W."/>
            <person name="Ostrander E.A."/>
            <person name="Goff S.P."/>
            <person name="Metzger M.J."/>
        </authorList>
    </citation>
    <scope>NUCLEOTIDE SEQUENCE</scope>
    <source>
        <strain evidence="9">MELC-2E11</strain>
        <tissue evidence="9">Siphon/mantle</tissue>
    </source>
</reference>
<dbReference type="Pfam" id="PF08205">
    <property type="entry name" value="C2-set_2"/>
    <property type="match status" value="1"/>
</dbReference>
<evidence type="ECO:0000313" key="9">
    <source>
        <dbReference type="EMBL" id="WAR05757.1"/>
    </source>
</evidence>
<dbReference type="PANTHER" id="PTHR11640:SF31">
    <property type="entry name" value="IRREGULAR CHIASM C-ROUGHEST PROTEIN-RELATED"/>
    <property type="match status" value="1"/>
</dbReference>
<protein>
    <submittedName>
        <fullName evidence="9">HMCN2-like protein</fullName>
    </submittedName>
</protein>
<organism evidence="9 10">
    <name type="scientific">Mya arenaria</name>
    <name type="common">Soft-shell clam</name>
    <dbReference type="NCBI Taxonomy" id="6604"/>
    <lineage>
        <taxon>Eukaryota</taxon>
        <taxon>Metazoa</taxon>
        <taxon>Spiralia</taxon>
        <taxon>Lophotrochozoa</taxon>
        <taxon>Mollusca</taxon>
        <taxon>Bivalvia</taxon>
        <taxon>Autobranchia</taxon>
        <taxon>Heteroconchia</taxon>
        <taxon>Euheterodonta</taxon>
        <taxon>Imparidentia</taxon>
        <taxon>Neoheterodontei</taxon>
        <taxon>Myida</taxon>
        <taxon>Myoidea</taxon>
        <taxon>Myidae</taxon>
        <taxon>Mya</taxon>
    </lineage>
</organism>
<keyword evidence="10" id="KW-1185">Reference proteome</keyword>